<gene>
    <name evidence="1" type="ORF">Ctob_001107</name>
</gene>
<sequence>MQSECVECVNGDDPDVVAKFERIGVEGLERELACVNRSVNQIEAALQLADTPGPARRVHVFVASDTEHGVARARAVLGAARVLTISGRAVHSTRDDGEAARKVAADFIGLALADVQFGIGDSSFLGNAAAAGLSDVMRVSDRVPSGNACRLLKPQEFRLLADAMKPAAATDAARGDAPGHMRNEL</sequence>
<name>A0A0M0J5A3_9EUKA</name>
<protein>
    <submittedName>
        <fullName evidence="1">Uncharacterized protein</fullName>
    </submittedName>
</protein>
<keyword evidence="2" id="KW-1185">Reference proteome</keyword>
<comment type="caution">
    <text evidence="1">The sequence shown here is derived from an EMBL/GenBank/DDBJ whole genome shotgun (WGS) entry which is preliminary data.</text>
</comment>
<reference evidence="2" key="1">
    <citation type="journal article" date="2015" name="PLoS Genet.">
        <title>Genome Sequence and Transcriptome Analyses of Chrysochromulina tobin: Metabolic Tools for Enhanced Algal Fitness in the Prominent Order Prymnesiales (Haptophyceae).</title>
        <authorList>
            <person name="Hovde B.T."/>
            <person name="Deodato C.R."/>
            <person name="Hunsperger H.M."/>
            <person name="Ryken S.A."/>
            <person name="Yost W."/>
            <person name="Jha R.K."/>
            <person name="Patterson J."/>
            <person name="Monnat R.J. Jr."/>
            <person name="Barlow S.B."/>
            <person name="Starkenburg S.R."/>
            <person name="Cattolico R.A."/>
        </authorList>
    </citation>
    <scope>NUCLEOTIDE SEQUENCE</scope>
    <source>
        <strain evidence="2">CCMP291</strain>
    </source>
</reference>
<organism evidence="1 2">
    <name type="scientific">Chrysochromulina tobinii</name>
    <dbReference type="NCBI Taxonomy" id="1460289"/>
    <lineage>
        <taxon>Eukaryota</taxon>
        <taxon>Haptista</taxon>
        <taxon>Haptophyta</taxon>
        <taxon>Prymnesiophyceae</taxon>
        <taxon>Prymnesiales</taxon>
        <taxon>Chrysochromulinaceae</taxon>
        <taxon>Chrysochromulina</taxon>
    </lineage>
</organism>
<dbReference type="EMBL" id="JWZX01003334">
    <property type="protein sequence ID" value="KOO21799.1"/>
    <property type="molecule type" value="Genomic_DNA"/>
</dbReference>
<accession>A0A0M0J5A3</accession>
<proteinExistence type="predicted"/>
<evidence type="ECO:0000313" key="2">
    <source>
        <dbReference type="Proteomes" id="UP000037460"/>
    </source>
</evidence>
<evidence type="ECO:0000313" key="1">
    <source>
        <dbReference type="EMBL" id="KOO21799.1"/>
    </source>
</evidence>
<dbReference type="AlphaFoldDB" id="A0A0M0J5A3"/>
<dbReference type="Proteomes" id="UP000037460">
    <property type="component" value="Unassembled WGS sequence"/>
</dbReference>